<dbReference type="EMBL" id="AZHC01000022">
    <property type="protein sequence ID" value="OAA39415.1"/>
    <property type="molecule type" value="Genomic_DNA"/>
</dbReference>
<dbReference type="SUPFAM" id="SSF56112">
    <property type="entry name" value="Protein kinase-like (PK-like)"/>
    <property type="match status" value="1"/>
</dbReference>
<evidence type="ECO:0000313" key="4">
    <source>
        <dbReference type="Proteomes" id="UP000243498"/>
    </source>
</evidence>
<dbReference type="InterPro" id="IPR051678">
    <property type="entry name" value="AGP_Transferase"/>
</dbReference>
<dbReference type="Gene3D" id="3.90.1200.10">
    <property type="match status" value="1"/>
</dbReference>
<feature type="region of interest" description="Disordered" evidence="1">
    <location>
        <begin position="524"/>
        <end position="545"/>
    </location>
</feature>
<organism evidence="3 4">
    <name type="scientific">Metarhizium rileyi (strain RCEF 4871)</name>
    <name type="common">Nomuraea rileyi</name>
    <dbReference type="NCBI Taxonomy" id="1649241"/>
    <lineage>
        <taxon>Eukaryota</taxon>
        <taxon>Fungi</taxon>
        <taxon>Dikarya</taxon>
        <taxon>Ascomycota</taxon>
        <taxon>Pezizomycotina</taxon>
        <taxon>Sordariomycetes</taxon>
        <taxon>Hypocreomycetidae</taxon>
        <taxon>Hypocreales</taxon>
        <taxon>Clavicipitaceae</taxon>
        <taxon>Metarhizium</taxon>
    </lineage>
</organism>
<dbReference type="STRING" id="1081105.A0A167AX05"/>
<evidence type="ECO:0000313" key="3">
    <source>
        <dbReference type="EMBL" id="OAA39415.1"/>
    </source>
</evidence>
<dbReference type="Pfam" id="PF01636">
    <property type="entry name" value="APH"/>
    <property type="match status" value="1"/>
</dbReference>
<protein>
    <submittedName>
        <fullName evidence="3">Phosphotransferase enzyme family protein</fullName>
    </submittedName>
</protein>
<sequence>MLFAFIRWIRAQWISVGLYLSKLPGRLLGLYSAGLSTIYAPQLGDAAPFNSHDAGEVDLELQDAGPVASTFLLDHRGFPLTTPEQDDELITTFIESIDSDAVCALASRYNHCKPCRVVHRTNGSFNVCFFVKFDNDDLRWIVRIPIIPSLHKPWQKLLSEVATLQFLERKTRIPVPRVLAYGCDAKLSQTDSRVRIFLILSFIPGEALNKKDLLEAPKEHRTAFYSQLIDIFVDLRRLEFPLIASLMPNPDGSPAPVMGPVMSMTANTFRQSLPTFSSTKEYLARQSLLIQEQFQSPVPDITVTDIEHEIFVLHHLEAVLYQAIDPDLDRGPFILNHLDLRSTNIIVDSRLHIQGIIDWEFSSTVPRQFFTPPSWITAHDSIKTSKEMHIDFCQVLTEKSRTDSRCEELRREWYDPAYQDKSGIGHPDLTFCIAHLMRRPEDAIYTFYEYFSPRLYAKSMGDVASEFLKENEACFAEVRRRVEQNEKYTQYLKDNDLYVQSLQEKWLAESAIFMAKLKAKEAHRASVEKDTRPSGGGEAAEGNSGIETTDTWIDAIYDHGEGKRSC</sequence>
<dbReference type="AlphaFoldDB" id="A0A167AX05"/>
<comment type="caution">
    <text evidence="3">The sequence shown here is derived from an EMBL/GenBank/DDBJ whole genome shotgun (WGS) entry which is preliminary data.</text>
</comment>
<dbReference type="InterPro" id="IPR002575">
    <property type="entry name" value="Aminoglycoside_PTrfase"/>
</dbReference>
<gene>
    <name evidence="3" type="ORF">NOR_06253</name>
</gene>
<dbReference type="Proteomes" id="UP000243498">
    <property type="component" value="Unassembled WGS sequence"/>
</dbReference>
<dbReference type="OrthoDB" id="10003767at2759"/>
<reference evidence="3 4" key="1">
    <citation type="journal article" date="2016" name="Genome Biol. Evol.">
        <title>Divergent and convergent evolution of fungal pathogenicity.</title>
        <authorList>
            <person name="Shang Y."/>
            <person name="Xiao G."/>
            <person name="Zheng P."/>
            <person name="Cen K."/>
            <person name="Zhan S."/>
            <person name="Wang C."/>
        </authorList>
    </citation>
    <scope>NUCLEOTIDE SEQUENCE [LARGE SCALE GENOMIC DNA]</scope>
    <source>
        <strain evidence="3 4">RCEF 4871</strain>
    </source>
</reference>
<keyword evidence="4" id="KW-1185">Reference proteome</keyword>
<proteinExistence type="predicted"/>
<dbReference type="PANTHER" id="PTHR21310">
    <property type="entry name" value="AMINOGLYCOSIDE PHOSPHOTRANSFERASE-RELATED-RELATED"/>
    <property type="match status" value="1"/>
</dbReference>
<evidence type="ECO:0000259" key="2">
    <source>
        <dbReference type="Pfam" id="PF01636"/>
    </source>
</evidence>
<dbReference type="PANTHER" id="PTHR21310:SF37">
    <property type="entry name" value="AMINOGLYCOSIDE PHOSPHOTRANSFERASE DOMAIN-CONTAINING PROTEIN"/>
    <property type="match status" value="1"/>
</dbReference>
<name>A0A167AX05_METRR</name>
<feature type="domain" description="Aminoglycoside phosphotransferase" evidence="2">
    <location>
        <begin position="130"/>
        <end position="364"/>
    </location>
</feature>
<evidence type="ECO:0000256" key="1">
    <source>
        <dbReference type="SAM" id="MobiDB-lite"/>
    </source>
</evidence>
<dbReference type="InterPro" id="IPR011009">
    <property type="entry name" value="Kinase-like_dom_sf"/>
</dbReference>
<accession>A0A167AX05</accession>